<comment type="subcellular location">
    <subcellularLocation>
        <location evidence="6">Cell membrane</location>
        <topology evidence="6">Multi-pass membrane protein</topology>
    </subcellularLocation>
    <subcellularLocation>
        <location evidence="1">Membrane</location>
        <topology evidence="1">Multi-pass membrane protein</topology>
    </subcellularLocation>
</comment>
<dbReference type="InterPro" id="IPR002781">
    <property type="entry name" value="TM_pro_TauE-like"/>
</dbReference>
<feature type="transmembrane region" description="Helical" evidence="6">
    <location>
        <begin position="122"/>
        <end position="142"/>
    </location>
</feature>
<evidence type="ECO:0000256" key="1">
    <source>
        <dbReference type="ARBA" id="ARBA00004141"/>
    </source>
</evidence>
<feature type="transmembrane region" description="Helical" evidence="6">
    <location>
        <begin position="95"/>
        <end position="116"/>
    </location>
</feature>
<feature type="transmembrane region" description="Helical" evidence="6">
    <location>
        <begin position="66"/>
        <end position="88"/>
    </location>
</feature>
<gene>
    <name evidence="7" type="ORF">EDF62_0097</name>
</gene>
<evidence type="ECO:0000313" key="7">
    <source>
        <dbReference type="EMBL" id="TDP95413.1"/>
    </source>
</evidence>
<dbReference type="AlphaFoldDB" id="A0A4R6S7M7"/>
<feature type="transmembrane region" description="Helical" evidence="6">
    <location>
        <begin position="225"/>
        <end position="244"/>
    </location>
</feature>
<evidence type="ECO:0000256" key="4">
    <source>
        <dbReference type="ARBA" id="ARBA00022989"/>
    </source>
</evidence>
<keyword evidence="8" id="KW-1185">Reference proteome</keyword>
<feature type="transmembrane region" description="Helical" evidence="6">
    <location>
        <begin position="181"/>
        <end position="205"/>
    </location>
</feature>
<dbReference type="GO" id="GO:0005886">
    <property type="term" value="C:plasma membrane"/>
    <property type="evidence" value="ECO:0007669"/>
    <property type="project" value="UniProtKB-SubCell"/>
</dbReference>
<keyword evidence="3 6" id="KW-0812">Transmembrane</keyword>
<keyword evidence="5 6" id="KW-0472">Membrane</keyword>
<comment type="similarity">
    <text evidence="2 6">Belongs to the 4-toluene sulfonate uptake permease (TSUP) (TC 2.A.102) family.</text>
</comment>
<dbReference type="PANTHER" id="PTHR43701">
    <property type="entry name" value="MEMBRANE TRANSPORTER PROTEIN MJ0441-RELATED"/>
    <property type="match status" value="1"/>
</dbReference>
<comment type="caution">
    <text evidence="7">The sequence shown here is derived from an EMBL/GenBank/DDBJ whole genome shotgun (WGS) entry which is preliminary data.</text>
</comment>
<dbReference type="InterPro" id="IPR051598">
    <property type="entry name" value="TSUP/Inactive_protease-like"/>
</dbReference>
<dbReference type="EMBL" id="SNYA01000001">
    <property type="protein sequence ID" value="TDP95413.1"/>
    <property type="molecule type" value="Genomic_DNA"/>
</dbReference>
<keyword evidence="4 6" id="KW-1133">Transmembrane helix</keyword>
<keyword evidence="6" id="KW-1003">Cell membrane</keyword>
<sequence>MRPRSAFAPRSNSQNRRFMTQTPRSSVFVLALLGAATGLLSGLFGIGGGVVLVPMLVMFLGFQQRLAAGTSVAAILPAAIVGGIGYGVQGNVDWIAAIALAAGVIVGAQIGSYLLSRVPTGFLRWLFMGFLAVVVVSLWFVVPQRDAEIEKTTLVIVLLVITGLVTGVLSGLLGVGGGVVVVPILMFFFGASDLIAKGTSLIMLIPGSISGTLGNARRRNVDLRAAAILGIAASILSPLGSVIATHIPPFWSNVAFSLLLAFVLGQMLVKTLKNRKEK</sequence>
<evidence type="ECO:0000256" key="3">
    <source>
        <dbReference type="ARBA" id="ARBA00022692"/>
    </source>
</evidence>
<name>A0A4R6S7M7_9MICO</name>
<evidence type="ECO:0000256" key="5">
    <source>
        <dbReference type="ARBA" id="ARBA00023136"/>
    </source>
</evidence>
<evidence type="ECO:0000256" key="2">
    <source>
        <dbReference type="ARBA" id="ARBA00009142"/>
    </source>
</evidence>
<proteinExistence type="inferred from homology"/>
<dbReference type="Proteomes" id="UP000295601">
    <property type="component" value="Unassembled WGS sequence"/>
</dbReference>
<evidence type="ECO:0000313" key="8">
    <source>
        <dbReference type="Proteomes" id="UP000295601"/>
    </source>
</evidence>
<feature type="transmembrane region" description="Helical" evidence="6">
    <location>
        <begin position="27"/>
        <end position="60"/>
    </location>
</feature>
<reference evidence="7 8" key="1">
    <citation type="submission" date="2019-03" db="EMBL/GenBank/DDBJ databases">
        <title>Genomic analyses of the natural microbiome of Caenorhabditis elegans.</title>
        <authorList>
            <person name="Samuel B."/>
        </authorList>
    </citation>
    <scope>NUCLEOTIDE SEQUENCE [LARGE SCALE GENOMIC DNA]</scope>
    <source>
        <strain evidence="7 8">JUb18</strain>
    </source>
</reference>
<protein>
    <recommendedName>
        <fullName evidence="6">Probable membrane transporter protein</fullName>
    </recommendedName>
</protein>
<evidence type="ECO:0000256" key="6">
    <source>
        <dbReference type="RuleBase" id="RU363041"/>
    </source>
</evidence>
<dbReference type="Pfam" id="PF01925">
    <property type="entry name" value="TauE"/>
    <property type="match status" value="2"/>
</dbReference>
<organism evidence="7 8">
    <name type="scientific">Leucobacter luti</name>
    <dbReference type="NCBI Taxonomy" id="340320"/>
    <lineage>
        <taxon>Bacteria</taxon>
        <taxon>Bacillati</taxon>
        <taxon>Actinomycetota</taxon>
        <taxon>Actinomycetes</taxon>
        <taxon>Micrococcales</taxon>
        <taxon>Microbacteriaceae</taxon>
        <taxon>Leucobacter</taxon>
    </lineage>
</organism>
<dbReference type="PANTHER" id="PTHR43701:SF2">
    <property type="entry name" value="MEMBRANE TRANSPORTER PROTEIN YJNA-RELATED"/>
    <property type="match status" value="1"/>
</dbReference>
<feature type="transmembrane region" description="Helical" evidence="6">
    <location>
        <begin position="250"/>
        <end position="269"/>
    </location>
</feature>
<feature type="transmembrane region" description="Helical" evidence="6">
    <location>
        <begin position="154"/>
        <end position="175"/>
    </location>
</feature>
<accession>A0A4R6S7M7</accession>